<dbReference type="RefSeq" id="WP_258877557.1">
    <property type="nucleotide sequence ID" value="NZ_CP048914.1"/>
</dbReference>
<protein>
    <submittedName>
        <fullName evidence="2">Uncharacterized protein</fullName>
    </submittedName>
</protein>
<feature type="transmembrane region" description="Helical" evidence="1">
    <location>
        <begin position="26"/>
        <end position="53"/>
    </location>
</feature>
<keyword evidence="1" id="KW-1133">Transmembrane helix</keyword>
<dbReference type="Proteomes" id="UP000514720">
    <property type="component" value="Chromosome"/>
</dbReference>
<feature type="transmembrane region" description="Helical" evidence="1">
    <location>
        <begin position="147"/>
        <end position="169"/>
    </location>
</feature>
<evidence type="ECO:0000313" key="2">
    <source>
        <dbReference type="EMBL" id="QMS85749.1"/>
    </source>
</evidence>
<organism evidence="2 3">
    <name type="scientific">Candidatus Xianfuyuplasma coldseepsis</name>
    <dbReference type="NCBI Taxonomy" id="2782163"/>
    <lineage>
        <taxon>Bacteria</taxon>
        <taxon>Bacillati</taxon>
        <taxon>Mycoplasmatota</taxon>
        <taxon>Mollicutes</taxon>
        <taxon>Candidatus Izemoplasmatales</taxon>
        <taxon>Candidatus Izemoplasmataceae</taxon>
        <taxon>Candidatus Xianfuyuplasma</taxon>
    </lineage>
</organism>
<keyword evidence="1" id="KW-0812">Transmembrane</keyword>
<feature type="transmembrane region" description="Helical" evidence="1">
    <location>
        <begin position="97"/>
        <end position="116"/>
    </location>
</feature>
<sequence>MNRNIFAYLLLLGLFSYILHEATELPYIMAFIVIAPLAIGISFITIPPIYFLLKGYIIDQNYEAGNVSIVVALVEIGIILPLFQYIKNGDLTLIPAYIDWIVIGVSLLIDVIAFFLDYYKRWVYVIVGAHIIAIFYIFFYFTKVDFFFIQVALYYLLVHTIFSISYLVLRHILKERFPYVSKWKI</sequence>
<reference evidence="2 3" key="1">
    <citation type="submission" date="2020-02" db="EMBL/GenBank/DDBJ databases">
        <authorList>
            <person name="Zheng R.K."/>
            <person name="Sun C.M."/>
        </authorList>
    </citation>
    <scope>NUCLEOTIDE SEQUENCE [LARGE SCALE GENOMIC DNA]</scope>
    <source>
        <strain evidence="3">zrk13</strain>
    </source>
</reference>
<dbReference type="AlphaFoldDB" id="A0A7L7KTK4"/>
<accession>A0A7L7KTK4</accession>
<evidence type="ECO:0000256" key="1">
    <source>
        <dbReference type="SAM" id="Phobius"/>
    </source>
</evidence>
<dbReference type="EMBL" id="CP048914">
    <property type="protein sequence ID" value="QMS85749.1"/>
    <property type="molecule type" value="Genomic_DNA"/>
</dbReference>
<feature type="transmembrane region" description="Helical" evidence="1">
    <location>
        <begin position="123"/>
        <end position="141"/>
    </location>
</feature>
<keyword evidence="3" id="KW-1185">Reference proteome</keyword>
<keyword evidence="1" id="KW-0472">Membrane</keyword>
<gene>
    <name evidence="2" type="ORF">G4Z02_08330</name>
</gene>
<proteinExistence type="predicted"/>
<feature type="transmembrane region" description="Helical" evidence="1">
    <location>
        <begin position="65"/>
        <end position="85"/>
    </location>
</feature>
<dbReference type="KEGG" id="xcl:G4Z02_08330"/>
<evidence type="ECO:0000313" key="3">
    <source>
        <dbReference type="Proteomes" id="UP000514720"/>
    </source>
</evidence>
<name>A0A7L7KTK4_9MOLU</name>